<name>A0ACB9SUW8_HOLOL</name>
<dbReference type="EMBL" id="CM043021">
    <property type="protein sequence ID" value="KAI4458389.1"/>
    <property type="molecule type" value="Genomic_DNA"/>
</dbReference>
<evidence type="ECO:0000313" key="2">
    <source>
        <dbReference type="Proteomes" id="UP001056778"/>
    </source>
</evidence>
<comment type="caution">
    <text evidence="1">The sequence shown here is derived from an EMBL/GenBank/DDBJ whole genome shotgun (WGS) entry which is preliminary data.</text>
</comment>
<sequence length="156" mass="17664">MDAQPSASIAGRVHVCSPPKRREKASHLHSTKKQTLINAYKKIIADTPNLKKLDMIKQITDSILTGVSRITVYRVIKVCTAPGICVDPKKITGRPAFLKSFDETVKTAIWQIVHNMFRQNEPSTLDKVLVEVKNNEDLPNMSRSTLYLLMKQMNFK</sequence>
<reference evidence="1" key="1">
    <citation type="submission" date="2022-04" db="EMBL/GenBank/DDBJ databases">
        <title>Chromosome-scale genome assembly of Holotrichia oblita Faldermann.</title>
        <authorList>
            <person name="Rongchong L."/>
        </authorList>
    </citation>
    <scope>NUCLEOTIDE SEQUENCE</scope>
    <source>
        <strain evidence="1">81SQS9</strain>
    </source>
</reference>
<gene>
    <name evidence="1" type="ORF">MML48_7g00020211</name>
</gene>
<accession>A0ACB9SUW8</accession>
<keyword evidence="2" id="KW-1185">Reference proteome</keyword>
<organism evidence="1 2">
    <name type="scientific">Holotrichia oblita</name>
    <name type="common">Chafer beetle</name>
    <dbReference type="NCBI Taxonomy" id="644536"/>
    <lineage>
        <taxon>Eukaryota</taxon>
        <taxon>Metazoa</taxon>
        <taxon>Ecdysozoa</taxon>
        <taxon>Arthropoda</taxon>
        <taxon>Hexapoda</taxon>
        <taxon>Insecta</taxon>
        <taxon>Pterygota</taxon>
        <taxon>Neoptera</taxon>
        <taxon>Endopterygota</taxon>
        <taxon>Coleoptera</taxon>
        <taxon>Polyphaga</taxon>
        <taxon>Scarabaeiformia</taxon>
        <taxon>Scarabaeidae</taxon>
        <taxon>Melolonthinae</taxon>
        <taxon>Holotrichia</taxon>
    </lineage>
</organism>
<protein>
    <submittedName>
        <fullName evidence="1">Uncharacterized protein</fullName>
    </submittedName>
</protein>
<proteinExistence type="predicted"/>
<dbReference type="Proteomes" id="UP001056778">
    <property type="component" value="Chromosome 7"/>
</dbReference>
<evidence type="ECO:0000313" key="1">
    <source>
        <dbReference type="EMBL" id="KAI4458389.1"/>
    </source>
</evidence>